<reference evidence="2" key="1">
    <citation type="submission" date="2023-09" db="UniProtKB">
        <authorList>
            <consortium name="Ensembl"/>
        </authorList>
    </citation>
    <scope>IDENTIFICATION</scope>
</reference>
<dbReference type="AlphaFoldDB" id="A0A3B4Z7N8"/>
<dbReference type="PANTHER" id="PTHR31025">
    <property type="entry name" value="SI:CH211-196P9.1-RELATED"/>
    <property type="match status" value="1"/>
</dbReference>
<dbReference type="Ensembl" id="ENSSPAT00000003429.1">
    <property type="protein sequence ID" value="ENSSPAP00000003371.1"/>
    <property type="gene ID" value="ENSSPAG00000002584.1"/>
</dbReference>
<name>A0A3B4Z7N8_9TELE</name>
<accession>A0A3B4Z7N8</accession>
<feature type="region of interest" description="Disordered" evidence="1">
    <location>
        <begin position="173"/>
        <end position="213"/>
    </location>
</feature>
<proteinExistence type="predicted"/>
<dbReference type="STRING" id="144197.ENSSPAP00000003371"/>
<dbReference type="GeneTree" id="ENSGT00940000163828"/>
<sequence>MANLSEEIKEIICKTLPNLSEEGQWQIISKLQSSGLESKEDLKYVQQEDIADLLPVIQLRKLLNAFKLSQVLKTWPETFQVPWERMPQEIRSAIVDGKRPKPVERRQMIRVLTDEMRRYEANPTRSQCFTVVRNIIRQYPKSFADLTPDGSLLGGGYTSLLIQVKNRIENLNRGGRYTHHRASRSSSTNKRGPSDSYGCTRFQPELPPEETNETVEQHRQRLEEIYRQEGSGGAERAEVKNLMELTFCLQRRHINALPPPDIEDMKNKWPFLFIQRYIYAHFELLTDINVLRSLELSMEECGRAITEYFREKPTNKDVKDVLSNSEDTEMALCIVQLLMAHFGEKLTGLVLLADVSASAADIEATLTPPASPRLILLG</sequence>
<evidence type="ECO:0000256" key="1">
    <source>
        <dbReference type="SAM" id="MobiDB-lite"/>
    </source>
</evidence>
<protein>
    <submittedName>
        <fullName evidence="2">Si:ch211-111e20.1</fullName>
    </submittedName>
</protein>
<evidence type="ECO:0000313" key="2">
    <source>
        <dbReference type="Ensembl" id="ENSSPAP00000003371.1"/>
    </source>
</evidence>
<organism evidence="2">
    <name type="scientific">Stegastes partitus</name>
    <name type="common">bicolor damselfish</name>
    <dbReference type="NCBI Taxonomy" id="144197"/>
    <lineage>
        <taxon>Eukaryota</taxon>
        <taxon>Metazoa</taxon>
        <taxon>Chordata</taxon>
        <taxon>Craniata</taxon>
        <taxon>Vertebrata</taxon>
        <taxon>Euteleostomi</taxon>
        <taxon>Actinopterygii</taxon>
        <taxon>Neopterygii</taxon>
        <taxon>Teleostei</taxon>
        <taxon>Neoteleostei</taxon>
        <taxon>Acanthomorphata</taxon>
        <taxon>Ovalentaria</taxon>
        <taxon>Pomacentridae</taxon>
        <taxon>Stegastes</taxon>
    </lineage>
</organism>
<dbReference type="PANTHER" id="PTHR31025:SF30">
    <property type="entry name" value="SI:DKEY-15H8.17"/>
    <property type="match status" value="1"/>
</dbReference>